<evidence type="ECO:0000259" key="6">
    <source>
        <dbReference type="PROSITE" id="PS50835"/>
    </source>
</evidence>
<feature type="compositionally biased region" description="Polar residues" evidence="4">
    <location>
        <begin position="1281"/>
        <end position="1291"/>
    </location>
</feature>
<evidence type="ECO:0000256" key="3">
    <source>
        <dbReference type="PROSITE-ProRule" id="PRU00076"/>
    </source>
</evidence>
<dbReference type="SMART" id="SM00209">
    <property type="entry name" value="TSP1"/>
    <property type="match status" value="2"/>
</dbReference>
<dbReference type="PROSITE" id="PS50026">
    <property type="entry name" value="EGF_3"/>
    <property type="match status" value="1"/>
</dbReference>
<evidence type="ECO:0000313" key="8">
    <source>
        <dbReference type="Proteomes" id="UP000242188"/>
    </source>
</evidence>
<dbReference type="Pfam" id="PF00090">
    <property type="entry name" value="TSP_1"/>
    <property type="match status" value="2"/>
</dbReference>
<feature type="disulfide bond" evidence="3">
    <location>
        <begin position="798"/>
        <end position="807"/>
    </location>
</feature>
<dbReference type="OrthoDB" id="6161694at2759"/>
<dbReference type="CDD" id="cd00054">
    <property type="entry name" value="EGF_CA"/>
    <property type="match status" value="1"/>
</dbReference>
<evidence type="ECO:0000256" key="4">
    <source>
        <dbReference type="SAM" id="MobiDB-lite"/>
    </source>
</evidence>
<dbReference type="PANTHER" id="PTHR22906">
    <property type="entry name" value="PROPERDIN"/>
    <property type="match status" value="1"/>
</dbReference>
<dbReference type="InterPro" id="IPR000742">
    <property type="entry name" value="EGF"/>
</dbReference>
<feature type="compositionally biased region" description="Polar residues" evidence="4">
    <location>
        <begin position="197"/>
        <end position="208"/>
    </location>
</feature>
<feature type="region of interest" description="Disordered" evidence="4">
    <location>
        <begin position="1256"/>
        <end position="1291"/>
    </location>
</feature>
<dbReference type="InterPro" id="IPR003599">
    <property type="entry name" value="Ig_sub"/>
</dbReference>
<dbReference type="InterPro" id="IPR007110">
    <property type="entry name" value="Ig-like_dom"/>
</dbReference>
<feature type="compositionally biased region" description="Basic residues" evidence="4">
    <location>
        <begin position="227"/>
        <end position="238"/>
    </location>
</feature>
<comment type="caution">
    <text evidence="3">Lacks conserved residue(s) required for the propagation of feature annotation.</text>
</comment>
<dbReference type="PANTHER" id="PTHR22906:SF21">
    <property type="entry name" value="SEMA DOMAIN-CONTAINING PROTEIN"/>
    <property type="match status" value="1"/>
</dbReference>
<dbReference type="EMBL" id="NEDP02004099">
    <property type="protein sequence ID" value="OWF46687.1"/>
    <property type="molecule type" value="Genomic_DNA"/>
</dbReference>
<feature type="compositionally biased region" description="Basic and acidic residues" evidence="4">
    <location>
        <begin position="950"/>
        <end position="967"/>
    </location>
</feature>
<evidence type="ECO:0000259" key="5">
    <source>
        <dbReference type="PROSITE" id="PS50026"/>
    </source>
</evidence>
<feature type="compositionally biased region" description="Basic residues" evidence="4">
    <location>
        <begin position="166"/>
        <end position="185"/>
    </location>
</feature>
<feature type="region of interest" description="Disordered" evidence="4">
    <location>
        <begin position="1442"/>
        <end position="1511"/>
    </location>
</feature>
<keyword evidence="2 3" id="KW-1015">Disulfide bond</keyword>
<dbReference type="SMART" id="SM00409">
    <property type="entry name" value="IG"/>
    <property type="match status" value="1"/>
</dbReference>
<dbReference type="PROSITE" id="PS00022">
    <property type="entry name" value="EGF_1"/>
    <property type="match status" value="1"/>
</dbReference>
<feature type="compositionally biased region" description="Polar residues" evidence="4">
    <location>
        <begin position="1471"/>
        <end position="1509"/>
    </location>
</feature>
<feature type="compositionally biased region" description="Polar residues" evidence="4">
    <location>
        <begin position="150"/>
        <end position="160"/>
    </location>
</feature>
<comment type="caution">
    <text evidence="7">The sequence shown here is derived from an EMBL/GenBank/DDBJ whole genome shotgun (WGS) entry which is preliminary data.</text>
</comment>
<feature type="domain" description="EGF-like" evidence="5">
    <location>
        <begin position="765"/>
        <end position="808"/>
    </location>
</feature>
<accession>A0A210QD64</accession>
<evidence type="ECO:0000313" key="7">
    <source>
        <dbReference type="EMBL" id="OWF46687.1"/>
    </source>
</evidence>
<dbReference type="Gene3D" id="2.20.100.10">
    <property type="entry name" value="Thrombospondin type-1 (TSP1) repeat"/>
    <property type="match status" value="2"/>
</dbReference>
<sequence>MALGNGSCISIIFHSNLPFCRIIRGKGGIKIGCYNASVTKPLCGNGIVTYSPDLNYTAEFELTGCDGRRIEGVPVSWRELSESAADNEITSCRNQCQCSIPIGIIQRRIGNPLVLEIWTSIVPIHKLVRLGIILNVKPPEHGVYTKRSKVSAQTSVSGTKTIGPRTKPRTAKTYSIRKPRKRPSRARTFEDLVLEHLSSSAMTSQGQEKTNRSDRISFSRIPSRSFGKSRHRNVKVTSRKPGTQNQKHKSKKEKISTKLIAGAATEMSVWGTVKIMNTTSYDPNMTDTSPTVAESKDITRNHSGRIKMPTAIVNASRGINVPVVKTHNNSKAIGSLSVHRKVKPLSLNITLTKHGTWTKGGKSKLNIHRKMEIRINSNISDSNTALDSILSSTSQKRKPSLVNKYRGYVRTSASSKNDTRVRKQKHTKDQVMYNCVEFFCGKQGKKGRCPKILVLQCLHLSSGERRQLMLGDIREEVQQLIDMFNVSKSDLKEIEKSAKASAHQLMIQNGNANTFSKKIGIATAEILRKLYNASYLASRAAITERFGWTREDARTGSIRVFEEWSNWSHCSASCGTGITTRSRVCPHKTAECLTKPSHVSRVCTTSACHKVHPQQPMPWSSWSACSVTCGLGQEKRSRTCDGGSGRKAKTKITLNRDRCKEPITMARLCIMSTCNADSNTWRKTVLLGYDTVLSCGLSRPWSSPQTYWITPGGNKVSRTTHLPRIYMVSDTLVIHGAQKSDEGVYHCIVDQLQPSQIVTTDTRIEVLTCSSSPCENGGTCKEQRYSFHRQLKQVTCACRKGYGGRHCQDHVSHSDFRLYVLVACLIGLLFSSLLGFLVYCCAYRKAEQDKPKLSKKKEVKNKPGKEPQMFEHLVEEADVSTNLDSSIIHSDDSWIQISEKDYHDFQEQTASNLHGPVSRSLPVLNALSFKTTSMSSHPMLQRKSVSNTENRTRDNYGDMQPESRTHVFPDQPDGNAYEVPTSPEIKSKILLIKPNRKAKSSPDLKAKKTVSFQVEGVRDNAKDHMDEKIKSMANGSAHQASFTYRGGQQASTTRSPYQMSSTASSVRKLSSTSPAKQISTNSSVCKMSSDPNEDKDFLDMSDAHQSEKELVIVTSDSIIGLHGEKTNRDLEDGLEIVHRRTFSPHEQSHDSKLEENVKQSEEDMKYTPVYYTYQPSADKDDLYVDMCEFVHRNTFFPEEDVQQAPSEQLYVNLMDKSAAYSDYQIPINIQTKQYSHPETNMSQATSQEDCGLKTTNVENDEDDVIFKSSNPEDLSLDHEANSSNHSYTEDQNTLDQIVSDSERLDSSTSLDNVRTADNQEMNSFKFIGKLISSTSFEGDDECYESDQSSTLCPMPDLDGSEFIDDGSWDATLKDCFSNKIDDSAEVLDSLVRSFEKPRSFDTSTELDTVSKLPNDTDGMTSSFDVSLGDLLDGIDNDRLFGQITSDNDNDPDSCLSSCSDIGHRDTEAGKSPSNGRSKTEISQHAQSSSTFDNSEIQQQPKTFSPSSPRTRMCRGHYEMVYGPASYPSPIFQLDSESSSDVQGMTTEVENLPLQAYPTEHHYSSKSNSDFP</sequence>
<dbReference type="InterPro" id="IPR036179">
    <property type="entry name" value="Ig-like_dom_sf"/>
</dbReference>
<dbReference type="SUPFAM" id="SSF48726">
    <property type="entry name" value="Immunoglobulin"/>
    <property type="match status" value="1"/>
</dbReference>
<protein>
    <submittedName>
        <fullName evidence="7">Brain-specific angiogenesis inhibitor 3</fullName>
    </submittedName>
</protein>
<evidence type="ECO:0000256" key="1">
    <source>
        <dbReference type="ARBA" id="ARBA00022737"/>
    </source>
</evidence>
<dbReference type="InterPro" id="IPR000884">
    <property type="entry name" value="TSP1_rpt"/>
</dbReference>
<keyword evidence="8" id="KW-1185">Reference proteome</keyword>
<dbReference type="InterPro" id="IPR013783">
    <property type="entry name" value="Ig-like_fold"/>
</dbReference>
<dbReference type="InterPro" id="IPR052065">
    <property type="entry name" value="Compl_asym_regulator"/>
</dbReference>
<dbReference type="Gene3D" id="2.60.40.10">
    <property type="entry name" value="Immunoglobulins"/>
    <property type="match status" value="1"/>
</dbReference>
<dbReference type="PROSITE" id="PS01186">
    <property type="entry name" value="EGF_2"/>
    <property type="match status" value="1"/>
</dbReference>
<gene>
    <name evidence="7" type="ORF">KP79_PYT21184</name>
</gene>
<dbReference type="SMART" id="SM00181">
    <property type="entry name" value="EGF"/>
    <property type="match status" value="1"/>
</dbReference>
<dbReference type="Gene3D" id="2.10.25.10">
    <property type="entry name" value="Laminin"/>
    <property type="match status" value="1"/>
</dbReference>
<feature type="region of interest" description="Disordered" evidence="4">
    <location>
        <begin position="145"/>
        <end position="254"/>
    </location>
</feature>
<feature type="domain" description="Ig-like" evidence="6">
    <location>
        <begin position="662"/>
        <end position="765"/>
    </location>
</feature>
<dbReference type="PROSITE" id="PS50092">
    <property type="entry name" value="TSP1"/>
    <property type="match status" value="2"/>
</dbReference>
<proteinExistence type="predicted"/>
<dbReference type="PROSITE" id="PS50835">
    <property type="entry name" value="IG_LIKE"/>
    <property type="match status" value="1"/>
</dbReference>
<keyword evidence="1" id="KW-0677">Repeat</keyword>
<reference evidence="7 8" key="1">
    <citation type="journal article" date="2017" name="Nat. Ecol. Evol.">
        <title>Scallop genome provides insights into evolution of bilaterian karyotype and development.</title>
        <authorList>
            <person name="Wang S."/>
            <person name="Zhang J."/>
            <person name="Jiao W."/>
            <person name="Li J."/>
            <person name="Xun X."/>
            <person name="Sun Y."/>
            <person name="Guo X."/>
            <person name="Huan P."/>
            <person name="Dong B."/>
            <person name="Zhang L."/>
            <person name="Hu X."/>
            <person name="Sun X."/>
            <person name="Wang J."/>
            <person name="Zhao C."/>
            <person name="Wang Y."/>
            <person name="Wang D."/>
            <person name="Huang X."/>
            <person name="Wang R."/>
            <person name="Lv J."/>
            <person name="Li Y."/>
            <person name="Zhang Z."/>
            <person name="Liu B."/>
            <person name="Lu W."/>
            <person name="Hui Y."/>
            <person name="Liang J."/>
            <person name="Zhou Z."/>
            <person name="Hou R."/>
            <person name="Li X."/>
            <person name="Liu Y."/>
            <person name="Li H."/>
            <person name="Ning X."/>
            <person name="Lin Y."/>
            <person name="Zhao L."/>
            <person name="Xing Q."/>
            <person name="Dou J."/>
            <person name="Li Y."/>
            <person name="Mao J."/>
            <person name="Guo H."/>
            <person name="Dou H."/>
            <person name="Li T."/>
            <person name="Mu C."/>
            <person name="Jiang W."/>
            <person name="Fu Q."/>
            <person name="Fu X."/>
            <person name="Miao Y."/>
            <person name="Liu J."/>
            <person name="Yu Q."/>
            <person name="Li R."/>
            <person name="Liao H."/>
            <person name="Li X."/>
            <person name="Kong Y."/>
            <person name="Jiang Z."/>
            <person name="Chourrout D."/>
            <person name="Li R."/>
            <person name="Bao Z."/>
        </authorList>
    </citation>
    <scope>NUCLEOTIDE SEQUENCE [LARGE SCALE GENOMIC DNA]</scope>
    <source>
        <strain evidence="7 8">PY_sf001</strain>
    </source>
</reference>
<dbReference type="SUPFAM" id="SSF82895">
    <property type="entry name" value="TSP-1 type 1 repeat"/>
    <property type="match status" value="2"/>
</dbReference>
<keyword evidence="3" id="KW-0245">EGF-like domain</keyword>
<dbReference type="SUPFAM" id="SSF57196">
    <property type="entry name" value="EGF/Laminin"/>
    <property type="match status" value="1"/>
</dbReference>
<dbReference type="Proteomes" id="UP000242188">
    <property type="component" value="Unassembled WGS sequence"/>
</dbReference>
<evidence type="ECO:0000256" key="2">
    <source>
        <dbReference type="ARBA" id="ARBA00023157"/>
    </source>
</evidence>
<name>A0A210QD64_MIZYE</name>
<dbReference type="InterPro" id="IPR036383">
    <property type="entry name" value="TSP1_rpt_sf"/>
</dbReference>
<feature type="region of interest" description="Disordered" evidence="4">
    <location>
        <begin position="1047"/>
        <end position="1095"/>
    </location>
</feature>
<feature type="compositionally biased region" description="Polar residues" evidence="4">
    <location>
        <begin position="1047"/>
        <end position="1090"/>
    </location>
</feature>
<feature type="region of interest" description="Disordered" evidence="4">
    <location>
        <begin position="934"/>
        <end position="980"/>
    </location>
</feature>
<feature type="compositionally biased region" description="Polar residues" evidence="4">
    <location>
        <begin position="934"/>
        <end position="949"/>
    </location>
</feature>
<organism evidence="7 8">
    <name type="scientific">Mizuhopecten yessoensis</name>
    <name type="common">Japanese scallop</name>
    <name type="synonym">Patinopecten yessoensis</name>
    <dbReference type="NCBI Taxonomy" id="6573"/>
    <lineage>
        <taxon>Eukaryota</taxon>
        <taxon>Metazoa</taxon>
        <taxon>Spiralia</taxon>
        <taxon>Lophotrochozoa</taxon>
        <taxon>Mollusca</taxon>
        <taxon>Bivalvia</taxon>
        <taxon>Autobranchia</taxon>
        <taxon>Pteriomorphia</taxon>
        <taxon>Pectinida</taxon>
        <taxon>Pectinoidea</taxon>
        <taxon>Pectinidae</taxon>
        <taxon>Mizuhopecten</taxon>
    </lineage>
</organism>